<dbReference type="InterPro" id="IPR005828">
    <property type="entry name" value="MFS_sugar_transport-like"/>
</dbReference>
<feature type="transmembrane region" description="Helical" evidence="6">
    <location>
        <begin position="72"/>
        <end position="93"/>
    </location>
</feature>
<dbReference type="PROSITE" id="PS50850">
    <property type="entry name" value="MFS"/>
    <property type="match status" value="1"/>
</dbReference>
<dbReference type="InterPro" id="IPR020846">
    <property type="entry name" value="MFS_dom"/>
</dbReference>
<keyword evidence="5 6" id="KW-0472">Membrane</keyword>
<dbReference type="Pfam" id="PF00083">
    <property type="entry name" value="Sugar_tr"/>
    <property type="match status" value="1"/>
</dbReference>
<dbReference type="Gene3D" id="1.20.1250.20">
    <property type="entry name" value="MFS general substrate transporter like domains"/>
    <property type="match status" value="1"/>
</dbReference>
<evidence type="ECO:0000256" key="5">
    <source>
        <dbReference type="ARBA" id="ARBA00023136"/>
    </source>
</evidence>
<dbReference type="Proteomes" id="UP000053095">
    <property type="component" value="Unassembled WGS sequence"/>
</dbReference>
<dbReference type="EMBL" id="DF933840">
    <property type="protein sequence ID" value="GAM42410.1"/>
    <property type="molecule type" value="Genomic_DNA"/>
</dbReference>
<proteinExistence type="inferred from homology"/>
<name>A0A478EBG8_TALPI</name>
<sequence>MSNLHRTIISIATLSIQALCGIIFIIQYFTYYVQLVGYSSATSFQLSVGLTILCMAGNIASWFLVDRIGRRDLSLLGLSVIIVILFVCGGLGVPRDNLSCTKGVISLMIVYCVVYNATIGATVYNLVAEVSTPGLRAKTASIGLALQNAFYTMFSFVLPYLFNTDQANLRAKTMFVFGGCSVLSLIYLWFCQPETRGRTYQELDEMFMKRVPARKFRSFVTDAEQ</sequence>
<reference evidence="9" key="1">
    <citation type="journal article" date="2015" name="Genome Announc.">
        <title>Draft genome sequence of Talaromyces cellulolyticus strain Y-94, a source of lignocellulosic biomass-degrading enzymes.</title>
        <authorList>
            <person name="Fujii T."/>
            <person name="Koike H."/>
            <person name="Sawayama S."/>
            <person name="Yano S."/>
            <person name="Inoue H."/>
        </authorList>
    </citation>
    <scope>NUCLEOTIDE SEQUENCE [LARGE SCALE GENOMIC DNA]</scope>
    <source>
        <strain evidence="9">Y-94</strain>
    </source>
</reference>
<comment type="similarity">
    <text evidence="2">Belongs to the major facilitator superfamily. Sugar transporter (TC 2.A.1.1) family.</text>
</comment>
<keyword evidence="3 6" id="KW-0812">Transmembrane</keyword>
<accession>A0A478EBG8</accession>
<dbReference type="PANTHER" id="PTHR48022">
    <property type="entry name" value="PLASTIDIC GLUCOSE TRANSPORTER 4"/>
    <property type="match status" value="1"/>
</dbReference>
<evidence type="ECO:0000259" key="7">
    <source>
        <dbReference type="PROSITE" id="PS50850"/>
    </source>
</evidence>
<dbReference type="GO" id="GO:0016020">
    <property type="term" value="C:membrane"/>
    <property type="evidence" value="ECO:0007669"/>
    <property type="project" value="UniProtKB-SubCell"/>
</dbReference>
<dbReference type="GO" id="GO:0005351">
    <property type="term" value="F:carbohydrate:proton symporter activity"/>
    <property type="evidence" value="ECO:0007669"/>
    <property type="project" value="TreeGrafter"/>
</dbReference>
<dbReference type="InterPro" id="IPR050360">
    <property type="entry name" value="MFS_Sugar_Transporters"/>
</dbReference>
<gene>
    <name evidence="8" type="ORF">TCE0_044f16365</name>
</gene>
<evidence type="ECO:0000256" key="3">
    <source>
        <dbReference type="ARBA" id="ARBA00022692"/>
    </source>
</evidence>
<feature type="transmembrane region" description="Helical" evidence="6">
    <location>
        <begin position="174"/>
        <end position="191"/>
    </location>
</feature>
<dbReference type="InterPro" id="IPR036259">
    <property type="entry name" value="MFS_trans_sf"/>
</dbReference>
<dbReference type="PANTHER" id="PTHR48022:SF22">
    <property type="entry name" value="MAJOR FACILITATOR SUPERFAMILY (MFS) PROFILE DOMAIN-CONTAINING PROTEIN"/>
    <property type="match status" value="1"/>
</dbReference>
<feature type="transmembrane region" description="Helical" evidence="6">
    <location>
        <begin position="105"/>
        <end position="127"/>
    </location>
</feature>
<feature type="transmembrane region" description="Helical" evidence="6">
    <location>
        <begin position="7"/>
        <end position="32"/>
    </location>
</feature>
<evidence type="ECO:0000313" key="8">
    <source>
        <dbReference type="EMBL" id="GAM42410.1"/>
    </source>
</evidence>
<dbReference type="AlphaFoldDB" id="A0A478EBG8"/>
<evidence type="ECO:0000256" key="4">
    <source>
        <dbReference type="ARBA" id="ARBA00022989"/>
    </source>
</evidence>
<protein>
    <recommendedName>
        <fullName evidence="7">Major facilitator superfamily (MFS) profile domain-containing protein</fullName>
    </recommendedName>
</protein>
<evidence type="ECO:0000313" key="9">
    <source>
        <dbReference type="Proteomes" id="UP000053095"/>
    </source>
</evidence>
<keyword evidence="9" id="KW-1185">Reference proteome</keyword>
<organism evidence="8 9">
    <name type="scientific">Talaromyces pinophilus</name>
    <name type="common">Penicillium pinophilum</name>
    <dbReference type="NCBI Taxonomy" id="128442"/>
    <lineage>
        <taxon>Eukaryota</taxon>
        <taxon>Fungi</taxon>
        <taxon>Dikarya</taxon>
        <taxon>Ascomycota</taxon>
        <taxon>Pezizomycotina</taxon>
        <taxon>Eurotiomycetes</taxon>
        <taxon>Eurotiomycetidae</taxon>
        <taxon>Eurotiales</taxon>
        <taxon>Trichocomaceae</taxon>
        <taxon>Talaromyces</taxon>
        <taxon>Talaromyces sect. Talaromyces</taxon>
    </lineage>
</organism>
<keyword evidence="4 6" id="KW-1133">Transmembrane helix</keyword>
<evidence type="ECO:0000256" key="2">
    <source>
        <dbReference type="ARBA" id="ARBA00010992"/>
    </source>
</evidence>
<comment type="subcellular location">
    <subcellularLocation>
        <location evidence="1">Membrane</location>
        <topology evidence="1">Multi-pass membrane protein</topology>
    </subcellularLocation>
</comment>
<evidence type="ECO:0000256" key="1">
    <source>
        <dbReference type="ARBA" id="ARBA00004141"/>
    </source>
</evidence>
<feature type="domain" description="Major facilitator superfamily (MFS) profile" evidence="7">
    <location>
        <begin position="1"/>
        <end position="196"/>
    </location>
</feature>
<evidence type="ECO:0000256" key="6">
    <source>
        <dbReference type="SAM" id="Phobius"/>
    </source>
</evidence>
<feature type="transmembrane region" description="Helical" evidence="6">
    <location>
        <begin position="139"/>
        <end position="162"/>
    </location>
</feature>
<dbReference type="SUPFAM" id="SSF103473">
    <property type="entry name" value="MFS general substrate transporter"/>
    <property type="match status" value="1"/>
</dbReference>
<feature type="transmembrane region" description="Helical" evidence="6">
    <location>
        <begin position="44"/>
        <end position="65"/>
    </location>
</feature>